<dbReference type="InterPro" id="IPR010998">
    <property type="entry name" value="Integrase_recombinase_N"/>
</dbReference>
<dbReference type="PROSITE" id="PS51898">
    <property type="entry name" value="TYR_RECOMBINASE"/>
    <property type="match status" value="1"/>
</dbReference>
<dbReference type="PANTHER" id="PTHR30349">
    <property type="entry name" value="PHAGE INTEGRASE-RELATED"/>
    <property type="match status" value="1"/>
</dbReference>
<gene>
    <name evidence="5" type="ORF">ABW05_23835</name>
    <name evidence="6" type="ORF">ABW05_24275</name>
</gene>
<dbReference type="EMBL" id="LDPU01000001">
    <property type="protein sequence ID" value="KLO54119.1"/>
    <property type="molecule type" value="Genomic_DNA"/>
</dbReference>
<dbReference type="InterPro" id="IPR013762">
    <property type="entry name" value="Integrase-like_cat_sf"/>
</dbReference>
<dbReference type="InterPro" id="IPR011010">
    <property type="entry name" value="DNA_brk_join_enz"/>
</dbReference>
<sequence>MRQWDELIAGYVGYLVAIGRPKTTRRLRRWQITYLQQSLNLPVERITQDDLLGWFEIHEEWKPETRRSYRAGVRGFFAWAHKYGLLPENPALELPQVKVPRAVPQPVPDGVFADAVAAACLRTALMLRLAGEVGLRRAEVAKVHTGDLRYSSGGPQLLVHGKGSRERIVPISADLAAKIAAGPAGYGAIGWPASGWLFPSPHGGHVTAAWVGTLCSDAIPGVWTMHKARHRFASKAYRGTRNIRAVQELLGHSNLAITERYTAVDDDEMRAAMMAAAA</sequence>
<dbReference type="PANTHER" id="PTHR30349:SF64">
    <property type="entry name" value="PROPHAGE INTEGRASE INTD-RELATED"/>
    <property type="match status" value="1"/>
</dbReference>
<evidence type="ECO:0000259" key="4">
    <source>
        <dbReference type="PROSITE" id="PS51898"/>
    </source>
</evidence>
<keyword evidence="3" id="KW-0233">DNA recombination</keyword>
<name>A0ABR5G1S6_9MYCO</name>
<dbReference type="SUPFAM" id="SSF56349">
    <property type="entry name" value="DNA breaking-rejoining enzymes"/>
    <property type="match status" value="1"/>
</dbReference>
<proteinExistence type="inferred from homology"/>
<keyword evidence="7" id="KW-1185">Reference proteome</keyword>
<accession>A0ABR5G1S6</accession>
<evidence type="ECO:0000256" key="2">
    <source>
        <dbReference type="ARBA" id="ARBA00023125"/>
    </source>
</evidence>
<dbReference type="InterPro" id="IPR002104">
    <property type="entry name" value="Integrase_catalytic"/>
</dbReference>
<feature type="domain" description="Tyr recombinase" evidence="4">
    <location>
        <begin position="102"/>
        <end position="274"/>
    </location>
</feature>
<comment type="caution">
    <text evidence="6">The sequence shown here is derived from an EMBL/GenBank/DDBJ whole genome shotgun (WGS) entry which is preliminary data.</text>
</comment>
<evidence type="ECO:0000256" key="3">
    <source>
        <dbReference type="ARBA" id="ARBA00023172"/>
    </source>
</evidence>
<dbReference type="InterPro" id="IPR050090">
    <property type="entry name" value="Tyrosine_recombinase_XerCD"/>
</dbReference>
<protein>
    <recommendedName>
        <fullName evidence="4">Tyr recombinase domain-containing protein</fullName>
    </recommendedName>
</protein>
<comment type="similarity">
    <text evidence="1">Belongs to the 'phage' integrase family.</text>
</comment>
<evidence type="ECO:0000313" key="5">
    <source>
        <dbReference type="EMBL" id="KLO54053.1"/>
    </source>
</evidence>
<dbReference type="Pfam" id="PF00589">
    <property type="entry name" value="Phage_integrase"/>
    <property type="match status" value="1"/>
</dbReference>
<organism evidence="6 7">
    <name type="scientific">Mycolicibacterium senegalense</name>
    <dbReference type="NCBI Taxonomy" id="1796"/>
    <lineage>
        <taxon>Bacteria</taxon>
        <taxon>Bacillati</taxon>
        <taxon>Actinomycetota</taxon>
        <taxon>Actinomycetes</taxon>
        <taxon>Mycobacteriales</taxon>
        <taxon>Mycobacteriaceae</taxon>
        <taxon>Mycolicibacterium</taxon>
    </lineage>
</organism>
<dbReference type="EMBL" id="LDPU01000001">
    <property type="protein sequence ID" value="KLO54053.1"/>
    <property type="molecule type" value="Genomic_DNA"/>
</dbReference>
<dbReference type="RefSeq" id="WP_047039318.1">
    <property type="nucleotide sequence ID" value="NZ_LDCO01000021.1"/>
</dbReference>
<dbReference type="Gene3D" id="1.10.443.10">
    <property type="entry name" value="Intergrase catalytic core"/>
    <property type="match status" value="1"/>
</dbReference>
<dbReference type="Proteomes" id="UP000036499">
    <property type="component" value="Unassembled WGS sequence"/>
</dbReference>
<evidence type="ECO:0000256" key="1">
    <source>
        <dbReference type="ARBA" id="ARBA00008857"/>
    </source>
</evidence>
<reference evidence="6 7" key="1">
    <citation type="submission" date="2015-05" db="EMBL/GenBank/DDBJ databases">
        <title>Genome sequence of Mycobacterium senegalense.</title>
        <authorList>
            <person name="Greninger A.L."/>
            <person name="Miller S."/>
        </authorList>
    </citation>
    <scope>NUCLEOTIDE SEQUENCE [LARGE SCALE GENOMIC DNA]</scope>
    <source>
        <strain evidence="6 7">CK2</strain>
    </source>
</reference>
<dbReference type="Gene3D" id="1.10.150.130">
    <property type="match status" value="1"/>
</dbReference>
<keyword evidence="2" id="KW-0238">DNA-binding</keyword>
<evidence type="ECO:0000313" key="7">
    <source>
        <dbReference type="Proteomes" id="UP000036499"/>
    </source>
</evidence>
<evidence type="ECO:0000313" key="6">
    <source>
        <dbReference type="EMBL" id="KLO54119.1"/>
    </source>
</evidence>